<name>A0A2S2KTV4_9ARCH</name>
<dbReference type="PANTHER" id="PTHR11060">
    <property type="entry name" value="PROTEIN MEMO1"/>
    <property type="match status" value="1"/>
</dbReference>
<reference evidence="3 4" key="1">
    <citation type="submission" date="2018-05" db="EMBL/GenBank/DDBJ databases">
        <title>genome sequencing of Nitrosopumilus sp. NM25.</title>
        <authorList>
            <person name="Mori K."/>
            <person name="Nakagawa T."/>
        </authorList>
    </citation>
    <scope>NUCLEOTIDE SEQUENCE [LARGE SCALE GENOMIC DNA]</scope>
    <source>
        <strain evidence="3 4">NM25</strain>
    </source>
</reference>
<comment type="caution">
    <text evidence="3">The sequence shown here is derived from an EMBL/GenBank/DDBJ whole genome shotgun (WGS) entry which is preliminary data.</text>
</comment>
<organism evidence="3 4">
    <name type="scientific">Nitrosopumilus zosterae</name>
    <dbReference type="NCBI Taxonomy" id="718286"/>
    <lineage>
        <taxon>Archaea</taxon>
        <taxon>Nitrososphaerota</taxon>
        <taxon>Nitrososphaeria</taxon>
        <taxon>Nitrosopumilales</taxon>
        <taxon>Nitrosopumilaceae</taxon>
        <taxon>Nitrosopumilus</taxon>
    </lineage>
</organism>
<evidence type="ECO:0000313" key="4">
    <source>
        <dbReference type="Proteomes" id="UP000245829"/>
    </source>
</evidence>
<sequence>MIREPVVAGQFYPDTKKELEKMIEYCIEHKFGPGKQIKESAEKIFGIVCPHAGYVYSGPTACHSYKAISSQKPELAIIIGPNHFGIGKNAATMIDAKWETPLGLIEVDSQASQEAVKNSNVIEIDNYSHSQDHSLEVQVPMLQSILTNEFKILPIILLEQNLQTATDVGNVVSEIAKKRNTIIVASSDFTHYEENSFAHRQDKALIEPILDLDVDRFYQVLMEKRVSACGYGAIASAMIACKNLGATRGELLSYATSGDVSGDTDSVVGYGAIKFV</sequence>
<proteinExistence type="inferred from homology"/>
<evidence type="ECO:0000313" key="3">
    <source>
        <dbReference type="EMBL" id="GBH35100.1"/>
    </source>
</evidence>
<keyword evidence="4" id="KW-1185">Reference proteome</keyword>
<accession>A0A2S2KTV4</accession>
<dbReference type="EMBL" id="BGKI01000012">
    <property type="protein sequence ID" value="GBH35100.1"/>
    <property type="molecule type" value="Genomic_DNA"/>
</dbReference>
<comment type="similarity">
    <text evidence="1 2">Belongs to the MEMO1 family.</text>
</comment>
<dbReference type="NCBIfam" id="TIGR04336">
    <property type="entry name" value="AmmeMemoSam_B"/>
    <property type="match status" value="1"/>
</dbReference>
<gene>
    <name evidence="3" type="ORF">NZNM25_18910</name>
</gene>
<protein>
    <recommendedName>
        <fullName evidence="2">MEMO1 family protein NZNM25_18910</fullName>
    </recommendedName>
</protein>
<dbReference type="InterPro" id="IPR002737">
    <property type="entry name" value="MEMO1_fam"/>
</dbReference>
<dbReference type="OrthoDB" id="372162at2157"/>
<dbReference type="PANTHER" id="PTHR11060:SF0">
    <property type="entry name" value="PROTEIN MEMO1"/>
    <property type="match status" value="1"/>
</dbReference>
<dbReference type="HAMAP" id="MF_00055">
    <property type="entry name" value="MEMO1"/>
    <property type="match status" value="1"/>
</dbReference>
<dbReference type="Gene3D" id="3.40.830.10">
    <property type="entry name" value="LigB-like"/>
    <property type="match status" value="1"/>
</dbReference>
<dbReference type="NCBIfam" id="NF001987">
    <property type="entry name" value="PRK00782.1"/>
    <property type="match status" value="1"/>
</dbReference>
<dbReference type="Proteomes" id="UP000245829">
    <property type="component" value="Unassembled WGS sequence"/>
</dbReference>
<dbReference type="GeneID" id="76210118"/>
<dbReference type="AlphaFoldDB" id="A0A2S2KTV4"/>
<evidence type="ECO:0000256" key="1">
    <source>
        <dbReference type="ARBA" id="ARBA00006315"/>
    </source>
</evidence>
<evidence type="ECO:0000256" key="2">
    <source>
        <dbReference type="HAMAP-Rule" id="MF_00055"/>
    </source>
</evidence>
<dbReference type="Pfam" id="PF01875">
    <property type="entry name" value="Memo"/>
    <property type="match status" value="1"/>
</dbReference>
<dbReference type="RefSeq" id="WP_109877713.1">
    <property type="nucleotide sequence ID" value="NZ_AP026695.1"/>
</dbReference>
<dbReference type="CDD" id="cd07361">
    <property type="entry name" value="MEMO_like"/>
    <property type="match status" value="1"/>
</dbReference>